<evidence type="ECO:0000256" key="1">
    <source>
        <dbReference type="ARBA" id="ARBA00004123"/>
    </source>
</evidence>
<evidence type="ECO:0000256" key="3">
    <source>
        <dbReference type="ARBA" id="ARBA00023242"/>
    </source>
</evidence>
<organism evidence="6 7">
    <name type="scientific">Kalanchoe fedtschenkoi</name>
    <name type="common">Lavender scallops</name>
    <name type="synonym">South American air plant</name>
    <dbReference type="NCBI Taxonomy" id="63787"/>
    <lineage>
        <taxon>Eukaryota</taxon>
        <taxon>Viridiplantae</taxon>
        <taxon>Streptophyta</taxon>
        <taxon>Embryophyta</taxon>
        <taxon>Tracheophyta</taxon>
        <taxon>Spermatophyta</taxon>
        <taxon>Magnoliopsida</taxon>
        <taxon>eudicotyledons</taxon>
        <taxon>Gunneridae</taxon>
        <taxon>Pentapetalae</taxon>
        <taxon>Saxifragales</taxon>
        <taxon>Crassulaceae</taxon>
        <taxon>Kalanchoe</taxon>
    </lineage>
</organism>
<protein>
    <recommendedName>
        <fullName evidence="4">DNA-directed RNA polymerase III subunit</fullName>
    </recommendedName>
</protein>
<evidence type="ECO:0000256" key="4">
    <source>
        <dbReference type="PIRNR" id="PIRNR000777"/>
    </source>
</evidence>
<dbReference type="PIRSF" id="PIRSF000777">
    <property type="entry name" value="RNA_polIII_C31"/>
    <property type="match status" value="1"/>
</dbReference>
<keyword evidence="7" id="KW-1185">Reference proteome</keyword>
<comment type="function">
    <text evidence="4">DNA-dependent RNA polymerase catalyzes the transcription of DNA into RNA using the four ribonucleoside triphosphates as substrates. Specific peripheric component of RNA polymerase III which synthesizes small RNAs, such as 5S rRNA and tRNAs.</text>
</comment>
<dbReference type="GO" id="GO:0006383">
    <property type="term" value="P:transcription by RNA polymerase III"/>
    <property type="evidence" value="ECO:0007669"/>
    <property type="project" value="UniProtKB-UniRule"/>
</dbReference>
<evidence type="ECO:0000313" key="7">
    <source>
        <dbReference type="Proteomes" id="UP000594263"/>
    </source>
</evidence>
<feature type="compositionally biased region" description="Basic and acidic residues" evidence="5">
    <location>
        <begin position="134"/>
        <end position="167"/>
    </location>
</feature>
<dbReference type="Pfam" id="PF11705">
    <property type="entry name" value="RNA_pol_3_Rpc31"/>
    <property type="match status" value="1"/>
</dbReference>
<dbReference type="GO" id="GO:0005666">
    <property type="term" value="C:RNA polymerase III complex"/>
    <property type="evidence" value="ECO:0007669"/>
    <property type="project" value="UniProtKB-UniRule"/>
</dbReference>
<reference evidence="6" key="1">
    <citation type="submission" date="2021-01" db="UniProtKB">
        <authorList>
            <consortium name="EnsemblPlants"/>
        </authorList>
    </citation>
    <scope>IDENTIFICATION</scope>
</reference>
<evidence type="ECO:0000256" key="5">
    <source>
        <dbReference type="SAM" id="MobiDB-lite"/>
    </source>
</evidence>
<feature type="compositionally biased region" description="Acidic residues" evidence="5">
    <location>
        <begin position="168"/>
        <end position="204"/>
    </location>
</feature>
<feature type="region of interest" description="Disordered" evidence="5">
    <location>
        <begin position="121"/>
        <end position="217"/>
    </location>
</feature>
<evidence type="ECO:0000313" key="6">
    <source>
        <dbReference type="EnsemblPlants" id="Kaladp0011s0823.1.v1.1"/>
    </source>
</evidence>
<dbReference type="EnsemblPlants" id="Kaladp0011s0823.1.v1.1">
    <property type="protein sequence ID" value="Kaladp0011s0823.1.v1.1"/>
    <property type="gene ID" value="Kaladp0011s0823.v1.1"/>
</dbReference>
<dbReference type="AlphaFoldDB" id="A0A7N0RIE2"/>
<comment type="subunit">
    <text evidence="4">Component of the RNA polymerase III (Pol III) complex.</text>
</comment>
<dbReference type="Gramene" id="Kaladp0011s0823.1.v1.1">
    <property type="protein sequence ID" value="Kaladp0011s0823.1.v1.1"/>
    <property type="gene ID" value="Kaladp0011s0823.v1.1"/>
</dbReference>
<dbReference type="PANTHER" id="PTHR15367">
    <property type="entry name" value="DNA-DIRECTED RNA POLYMERASE III"/>
    <property type="match status" value="1"/>
</dbReference>
<dbReference type="OMA" id="CNEATKE"/>
<evidence type="ECO:0000256" key="2">
    <source>
        <dbReference type="ARBA" id="ARBA00008352"/>
    </source>
</evidence>
<comment type="subcellular location">
    <subcellularLocation>
        <location evidence="1 4">Nucleus</location>
    </subcellularLocation>
</comment>
<accession>A0A7N0RIE2</accession>
<comment type="similarity">
    <text evidence="2 4">Belongs to the eukaryotic RPC7 RNA polymerase subunit family.</text>
</comment>
<dbReference type="Proteomes" id="UP000594263">
    <property type="component" value="Unplaced"/>
</dbReference>
<proteinExistence type="inferred from homology"/>
<feature type="compositionally biased region" description="Basic residues" evidence="5">
    <location>
        <begin position="122"/>
        <end position="133"/>
    </location>
</feature>
<sequence>MAFRGRGRGRGGGGRGYGGGYGGMGHAKPAPVVLFPDVKLPEHITIAAEEKWLCNVNSRLLESWKNSAYYIKAASQKSQSVEIERFSDKNKTKRTRRRENLDAWMKCNSFPVELHDVLLGKRGSKQRAPKRVRSSADKGLEKLDLMEKLEQDGQKKEAEPDKPKKEGEEDDDAEEEDDEEDAEYSDDGDYNQNEYFDDDEDDYNDGLGSDREDEALL</sequence>
<keyword evidence="3 4" id="KW-0539">Nucleus</keyword>
<dbReference type="PANTHER" id="PTHR15367:SF2">
    <property type="entry name" value="DNA-DIRECTED RNA POLYMERASE III SUBUNIT"/>
    <property type="match status" value="1"/>
</dbReference>
<name>A0A7N0RIE2_KALFE</name>
<dbReference type="InterPro" id="IPR024661">
    <property type="entry name" value="RNA_pol_III_Rpc31"/>
</dbReference>